<organism evidence="1 2">
    <name type="scientific">Datura stramonium</name>
    <name type="common">Jimsonweed</name>
    <name type="synonym">Common thornapple</name>
    <dbReference type="NCBI Taxonomy" id="4076"/>
    <lineage>
        <taxon>Eukaryota</taxon>
        <taxon>Viridiplantae</taxon>
        <taxon>Streptophyta</taxon>
        <taxon>Embryophyta</taxon>
        <taxon>Tracheophyta</taxon>
        <taxon>Spermatophyta</taxon>
        <taxon>Magnoliopsida</taxon>
        <taxon>eudicotyledons</taxon>
        <taxon>Gunneridae</taxon>
        <taxon>Pentapetalae</taxon>
        <taxon>asterids</taxon>
        <taxon>lamiids</taxon>
        <taxon>Solanales</taxon>
        <taxon>Solanaceae</taxon>
        <taxon>Solanoideae</taxon>
        <taxon>Datureae</taxon>
        <taxon>Datura</taxon>
    </lineage>
</organism>
<name>A0ABS8VK79_DATST</name>
<protein>
    <submittedName>
        <fullName evidence="1">Uncharacterized protein</fullName>
    </submittedName>
</protein>
<evidence type="ECO:0000313" key="1">
    <source>
        <dbReference type="EMBL" id="MCE0480694.1"/>
    </source>
</evidence>
<gene>
    <name evidence="1" type="ORF">HAX54_037745</name>
</gene>
<feature type="non-terminal residue" evidence="1">
    <location>
        <position position="1"/>
    </location>
</feature>
<sequence>ALCGRPVEEGILLVLQGGQRNDRCTYYRCRDASYCKRFYCSRCSSHLIGRGVCMT</sequence>
<keyword evidence="2" id="KW-1185">Reference proteome</keyword>
<dbReference type="Proteomes" id="UP000823775">
    <property type="component" value="Unassembled WGS sequence"/>
</dbReference>
<accession>A0ABS8VK79</accession>
<dbReference type="EMBL" id="JACEIK010005092">
    <property type="protein sequence ID" value="MCE0480694.1"/>
    <property type="molecule type" value="Genomic_DNA"/>
</dbReference>
<comment type="caution">
    <text evidence="1">The sequence shown here is derived from an EMBL/GenBank/DDBJ whole genome shotgun (WGS) entry which is preliminary data.</text>
</comment>
<proteinExistence type="predicted"/>
<evidence type="ECO:0000313" key="2">
    <source>
        <dbReference type="Proteomes" id="UP000823775"/>
    </source>
</evidence>
<reference evidence="1 2" key="1">
    <citation type="journal article" date="2021" name="BMC Genomics">
        <title>Datura genome reveals duplications of psychoactive alkaloid biosynthetic genes and high mutation rate following tissue culture.</title>
        <authorList>
            <person name="Rajewski A."/>
            <person name="Carter-House D."/>
            <person name="Stajich J."/>
            <person name="Litt A."/>
        </authorList>
    </citation>
    <scope>NUCLEOTIDE SEQUENCE [LARGE SCALE GENOMIC DNA]</scope>
    <source>
        <strain evidence="1">AR-01</strain>
    </source>
</reference>